<name>A0AAV7KSW4_PLEWA</name>
<gene>
    <name evidence="2" type="ORF">NDU88_002691</name>
</gene>
<dbReference type="InterPro" id="IPR042566">
    <property type="entry name" value="L1_C"/>
</dbReference>
<comment type="caution">
    <text evidence="2">The sequence shown here is derived from an EMBL/GenBank/DDBJ whole genome shotgun (WGS) entry which is preliminary data.</text>
</comment>
<organism evidence="2 3">
    <name type="scientific">Pleurodeles waltl</name>
    <name type="common">Iberian ribbed newt</name>
    <dbReference type="NCBI Taxonomy" id="8319"/>
    <lineage>
        <taxon>Eukaryota</taxon>
        <taxon>Metazoa</taxon>
        <taxon>Chordata</taxon>
        <taxon>Craniata</taxon>
        <taxon>Vertebrata</taxon>
        <taxon>Euteleostomi</taxon>
        <taxon>Amphibia</taxon>
        <taxon>Batrachia</taxon>
        <taxon>Caudata</taxon>
        <taxon>Salamandroidea</taxon>
        <taxon>Salamandridae</taxon>
        <taxon>Pleurodelinae</taxon>
        <taxon>Pleurodeles</taxon>
    </lineage>
</organism>
<dbReference type="Proteomes" id="UP001066276">
    <property type="component" value="Chromosome 12"/>
</dbReference>
<accession>A0AAV7KSW4</accession>
<dbReference type="AlphaFoldDB" id="A0AAV7KSW4"/>
<feature type="region of interest" description="Disordered" evidence="1">
    <location>
        <begin position="53"/>
        <end position="74"/>
    </location>
</feature>
<evidence type="ECO:0000313" key="2">
    <source>
        <dbReference type="EMBL" id="KAJ1082526.1"/>
    </source>
</evidence>
<protein>
    <submittedName>
        <fullName evidence="2">Uncharacterized protein</fullName>
    </submittedName>
</protein>
<dbReference type="EMBL" id="JANPWB010000016">
    <property type="protein sequence ID" value="KAJ1082526.1"/>
    <property type="molecule type" value="Genomic_DNA"/>
</dbReference>
<keyword evidence="3" id="KW-1185">Reference proteome</keyword>
<sequence>MDARFDILAGHLDRMVSGLKYDVFYPDMLWVVDNGKTQLFDTPAEVMSFCKHEGLNEPTSHRATPERTPPDLNA</sequence>
<proteinExistence type="predicted"/>
<evidence type="ECO:0000256" key="1">
    <source>
        <dbReference type="SAM" id="MobiDB-lite"/>
    </source>
</evidence>
<dbReference type="Gene3D" id="3.30.250.20">
    <property type="entry name" value="L1 transposable element, C-terminal domain"/>
    <property type="match status" value="1"/>
</dbReference>
<reference evidence="2" key="1">
    <citation type="journal article" date="2022" name="bioRxiv">
        <title>Sequencing and chromosome-scale assembly of the giantPleurodeles waltlgenome.</title>
        <authorList>
            <person name="Brown T."/>
            <person name="Elewa A."/>
            <person name="Iarovenko S."/>
            <person name="Subramanian E."/>
            <person name="Araus A.J."/>
            <person name="Petzold A."/>
            <person name="Susuki M."/>
            <person name="Suzuki K.-i.T."/>
            <person name="Hayashi T."/>
            <person name="Toyoda A."/>
            <person name="Oliveira C."/>
            <person name="Osipova E."/>
            <person name="Leigh N.D."/>
            <person name="Simon A."/>
            <person name="Yun M.H."/>
        </authorList>
    </citation>
    <scope>NUCLEOTIDE SEQUENCE</scope>
    <source>
        <strain evidence="2">20211129_DDA</strain>
        <tissue evidence="2">Liver</tissue>
    </source>
</reference>
<evidence type="ECO:0000313" key="3">
    <source>
        <dbReference type="Proteomes" id="UP001066276"/>
    </source>
</evidence>